<organism evidence="2 3">
    <name type="scientific">Kineobactrum sediminis</name>
    <dbReference type="NCBI Taxonomy" id="1905677"/>
    <lineage>
        <taxon>Bacteria</taxon>
        <taxon>Pseudomonadati</taxon>
        <taxon>Pseudomonadota</taxon>
        <taxon>Gammaproteobacteria</taxon>
        <taxon>Cellvibrionales</taxon>
        <taxon>Halieaceae</taxon>
        <taxon>Kineobactrum</taxon>
    </lineage>
</organism>
<sequence length="73" mass="8499">MTQRTQETSANDSLDDMFEPVLADGLDDDLDGLLPPSSDKQRLAEKRRRTEQRLEQRRLREELGCYDLELGDF</sequence>
<feature type="compositionally biased region" description="Polar residues" evidence="1">
    <location>
        <begin position="1"/>
        <end position="12"/>
    </location>
</feature>
<evidence type="ECO:0000313" key="2">
    <source>
        <dbReference type="EMBL" id="PLW83707.1"/>
    </source>
</evidence>
<evidence type="ECO:0000256" key="1">
    <source>
        <dbReference type="SAM" id="MobiDB-lite"/>
    </source>
</evidence>
<dbReference type="RefSeq" id="WP_101520388.1">
    <property type="nucleotide sequence ID" value="NZ_PKLZ01000002.1"/>
</dbReference>
<dbReference type="Proteomes" id="UP000234845">
    <property type="component" value="Unassembled WGS sequence"/>
</dbReference>
<reference evidence="3" key="1">
    <citation type="submission" date="2017-11" db="EMBL/GenBank/DDBJ databases">
        <title>The draft genome sequence of Chromatocurvus sp. F02.</title>
        <authorList>
            <person name="Du Z.-J."/>
            <person name="Chang Y.-Q."/>
        </authorList>
    </citation>
    <scope>NUCLEOTIDE SEQUENCE [LARGE SCALE GENOMIC DNA]</scope>
    <source>
        <strain evidence="3">F02</strain>
    </source>
</reference>
<comment type="caution">
    <text evidence="2">The sequence shown here is derived from an EMBL/GenBank/DDBJ whole genome shotgun (WGS) entry which is preliminary data.</text>
</comment>
<evidence type="ECO:0000313" key="3">
    <source>
        <dbReference type="Proteomes" id="UP000234845"/>
    </source>
</evidence>
<dbReference type="AlphaFoldDB" id="A0A2N5Y5P0"/>
<feature type="region of interest" description="Disordered" evidence="1">
    <location>
        <begin position="1"/>
        <end position="52"/>
    </location>
</feature>
<name>A0A2N5Y5P0_9GAMM</name>
<dbReference type="InterPro" id="IPR058059">
    <property type="entry name" value="PA3496-like"/>
</dbReference>
<dbReference type="NCBIfam" id="NF046101">
    <property type="entry name" value="PA3496_fam"/>
    <property type="match status" value="1"/>
</dbReference>
<gene>
    <name evidence="2" type="ORF">CWI75_05020</name>
</gene>
<protein>
    <submittedName>
        <fullName evidence="2">Uncharacterized protein</fullName>
    </submittedName>
</protein>
<keyword evidence="3" id="KW-1185">Reference proteome</keyword>
<accession>A0A2N5Y5P0</accession>
<proteinExistence type="predicted"/>
<dbReference type="EMBL" id="PKLZ01000002">
    <property type="protein sequence ID" value="PLW83707.1"/>
    <property type="molecule type" value="Genomic_DNA"/>
</dbReference>